<feature type="region of interest" description="Disordered" evidence="1">
    <location>
        <begin position="432"/>
        <end position="486"/>
    </location>
</feature>
<dbReference type="OrthoDB" id="6378339at2759"/>
<accession>A0A6G0ZFM7</accession>
<keyword evidence="3" id="KW-1185">Reference proteome</keyword>
<feature type="region of interest" description="Disordered" evidence="1">
    <location>
        <begin position="242"/>
        <end position="318"/>
    </location>
</feature>
<feature type="region of interest" description="Disordered" evidence="1">
    <location>
        <begin position="1140"/>
        <end position="1174"/>
    </location>
</feature>
<organism evidence="2 3">
    <name type="scientific">Aphis craccivora</name>
    <name type="common">Cowpea aphid</name>
    <dbReference type="NCBI Taxonomy" id="307492"/>
    <lineage>
        <taxon>Eukaryota</taxon>
        <taxon>Metazoa</taxon>
        <taxon>Ecdysozoa</taxon>
        <taxon>Arthropoda</taxon>
        <taxon>Hexapoda</taxon>
        <taxon>Insecta</taxon>
        <taxon>Pterygota</taxon>
        <taxon>Neoptera</taxon>
        <taxon>Paraneoptera</taxon>
        <taxon>Hemiptera</taxon>
        <taxon>Sternorrhyncha</taxon>
        <taxon>Aphidomorpha</taxon>
        <taxon>Aphidoidea</taxon>
        <taxon>Aphididae</taxon>
        <taxon>Aphidini</taxon>
        <taxon>Aphis</taxon>
        <taxon>Aphis</taxon>
    </lineage>
</organism>
<proteinExistence type="predicted"/>
<feature type="region of interest" description="Disordered" evidence="1">
    <location>
        <begin position="524"/>
        <end position="716"/>
    </location>
</feature>
<feature type="compositionally biased region" description="Polar residues" evidence="1">
    <location>
        <begin position="614"/>
        <end position="623"/>
    </location>
</feature>
<dbReference type="AlphaFoldDB" id="A0A6G0ZFM7"/>
<gene>
    <name evidence="2" type="ORF">FWK35_00013134</name>
</gene>
<dbReference type="EMBL" id="VUJU01000575">
    <property type="protein sequence ID" value="KAF0769568.1"/>
    <property type="molecule type" value="Genomic_DNA"/>
</dbReference>
<evidence type="ECO:0000313" key="2">
    <source>
        <dbReference type="EMBL" id="KAF0769568.1"/>
    </source>
</evidence>
<comment type="caution">
    <text evidence="2">The sequence shown here is derived from an EMBL/GenBank/DDBJ whole genome shotgun (WGS) entry which is preliminary data.</text>
</comment>
<evidence type="ECO:0000256" key="1">
    <source>
        <dbReference type="SAM" id="MobiDB-lite"/>
    </source>
</evidence>
<feature type="compositionally biased region" description="Low complexity" evidence="1">
    <location>
        <begin position="678"/>
        <end position="702"/>
    </location>
</feature>
<feature type="compositionally biased region" description="Polar residues" evidence="1">
    <location>
        <begin position="528"/>
        <end position="541"/>
    </location>
</feature>
<protein>
    <submittedName>
        <fullName evidence="2">Putative mediator of RNA polymerase II transcription subunit 26</fullName>
    </submittedName>
</protein>
<evidence type="ECO:0000313" key="3">
    <source>
        <dbReference type="Proteomes" id="UP000478052"/>
    </source>
</evidence>
<feature type="region of interest" description="Disordered" evidence="1">
    <location>
        <begin position="325"/>
        <end position="344"/>
    </location>
</feature>
<feature type="compositionally biased region" description="Polar residues" evidence="1">
    <location>
        <begin position="282"/>
        <end position="318"/>
    </location>
</feature>
<feature type="region of interest" description="Disordered" evidence="1">
    <location>
        <begin position="405"/>
        <end position="424"/>
    </location>
</feature>
<dbReference type="Proteomes" id="UP000478052">
    <property type="component" value="Unassembled WGS sequence"/>
</dbReference>
<sequence length="1188" mass="136037">MERPVCLVITFTVSALGLRNVDQTRLIADRPKHQKPTSWDQNSNLWKNKQQSSVPPYAVKMEPMVHYSQQDPLYLNTNHSATSKIDFDSHASGSEFGISSNYGPPNPVYGVPYQPDYYKEPEPIIEIIIKESNESLPAPPTPPPVPVTKPQKEPVQVFYVKYKKNPNSYGDKEDIIYEPPVPAITPSTEAVSESETVISTESSPLYNYVTGPPAPSTTYRTIIKPDSEIYHGTGLKVTFGKTESDWSPSINEAQKRDSISEASETQNKIKKSTDQEFKRSFVQPTSDYQRSNNNFETPLITNQPQFNGFNTPKPNIDHTQQQLRKPSQSAQNYFREDNPRPNFQGQIPIINQQFKPQQNNFEGIVEQRPIEFKDNFRNQQNYQQSNNQPNFQQLTNPSNIQQFTNQQNHQQLSNSPNHQQPNNLQYHQQLNNPQHHQQPHNPQHHQQPNNPQHHQQPNNPQHHQQPNNPQYHQQLNNQQNQQNHQQFNNHQNHQQLNNQQNRPQLINQQFNNQQNHQQFINLPRLPSDFQSNPPHRNTGNFQERPVQIKTNNERPFINKPFESRPPLSKPFESRPFDSKPFESRPIQDSHFENRPIFDRPFENNRPIQSRPFDNRQNQATVNYRPNKPPTPHNIPLNPNPSFVPIDKRPNNPLPPQPSNFNTHPTGTKHSVDLAFSPQQQQQQHQQFQQQQFQQQQLQQQQFRPTETRPLVNNNPTSFQQQPIIKQQQFSSEIKPQISQYQTVKQQQFIPELKPSEIPQLQITPSQSYELEPKQQPAQSGQFIETYNRYQPSTQTEQNYFRPDNSPWQVSNQQQSSLKVQHQEYKEQLSPSTIKNSIDTTSKSILKTTEKPASFVTTQYTERSTPVVTMPTPKSTTTEAAKNETKKPDFKNIAALPDEVPDELREQLLSSGILGNADIQILDYDKVGDIPIENLPPEALENLYGQGSAPIPSVVLPPNKSNVQMKVVKYDPSTEEGRKIESTYIDRPKSQTLDPVVLNDTGYNRFLPLNINGTHFPIPDSPLLKNKSIGSVVILSPVGYDLSDDQSRPSRNTAVKVKGVHFVVGDIVKNLVKDPNRENFKTWLEKEKNTPSDEQSVVLLVTKPNGKENRKEIYMYDVTHNQVNKLSGELSATFVDVAESNSQSHDLDNLSSEEEVDVSGNSTTDNTPVVSGYSKKNDFSGSIVANANN</sequence>
<feature type="compositionally biased region" description="Basic and acidic residues" evidence="1">
    <location>
        <begin position="571"/>
        <end position="602"/>
    </location>
</feature>
<reference evidence="2 3" key="1">
    <citation type="submission" date="2019-08" db="EMBL/GenBank/DDBJ databases">
        <title>Whole genome of Aphis craccivora.</title>
        <authorList>
            <person name="Voronova N.V."/>
            <person name="Shulinski R.S."/>
            <person name="Bandarenka Y.V."/>
            <person name="Zhorov D.G."/>
            <person name="Warner D."/>
        </authorList>
    </citation>
    <scope>NUCLEOTIDE SEQUENCE [LARGE SCALE GENOMIC DNA]</scope>
    <source>
        <strain evidence="2">180601</strain>
        <tissue evidence="2">Whole Body</tissue>
    </source>
</reference>
<name>A0A6G0ZFM7_APHCR</name>
<feature type="compositionally biased region" description="Polar residues" evidence="1">
    <location>
        <begin position="658"/>
        <end position="668"/>
    </location>
</feature>
<feature type="compositionally biased region" description="Polar residues" evidence="1">
    <location>
        <begin position="1158"/>
        <end position="1168"/>
    </location>
</feature>